<reference evidence="2 3" key="1">
    <citation type="submission" date="2019-04" db="EMBL/GenBank/DDBJ databases">
        <authorList>
            <person name="Li M."/>
            <person name="Gao C."/>
        </authorList>
    </citation>
    <scope>NUCLEOTIDE SEQUENCE [LARGE SCALE GENOMIC DNA]</scope>
    <source>
        <strain evidence="2 3">BGMRC 2031</strain>
    </source>
</reference>
<protein>
    <recommendedName>
        <fullName evidence="4">Lipoprotein</fullName>
    </recommendedName>
</protein>
<keyword evidence="1" id="KW-0732">Signal</keyword>
<gene>
    <name evidence="2" type="ORF">FCN80_04150</name>
</gene>
<comment type="caution">
    <text evidence="2">The sequence shown here is derived from an EMBL/GenBank/DDBJ whole genome shotgun (WGS) entry which is preliminary data.</text>
</comment>
<dbReference type="Proteomes" id="UP000305202">
    <property type="component" value="Unassembled WGS sequence"/>
</dbReference>
<evidence type="ECO:0008006" key="4">
    <source>
        <dbReference type="Google" id="ProtNLM"/>
    </source>
</evidence>
<feature type="signal peptide" evidence="1">
    <location>
        <begin position="1"/>
        <end position="19"/>
    </location>
</feature>
<organism evidence="2 3">
    <name type="scientific">Martelella alba</name>
    <dbReference type="NCBI Taxonomy" id="2590451"/>
    <lineage>
        <taxon>Bacteria</taxon>
        <taxon>Pseudomonadati</taxon>
        <taxon>Pseudomonadota</taxon>
        <taxon>Alphaproteobacteria</taxon>
        <taxon>Hyphomicrobiales</taxon>
        <taxon>Aurantimonadaceae</taxon>
        <taxon>Martelella</taxon>
    </lineage>
</organism>
<dbReference type="PROSITE" id="PS51257">
    <property type="entry name" value="PROKAR_LIPOPROTEIN"/>
    <property type="match status" value="1"/>
</dbReference>
<proteinExistence type="predicted"/>
<accession>A0ABY2SNS2</accession>
<evidence type="ECO:0000313" key="2">
    <source>
        <dbReference type="EMBL" id="TKI07647.1"/>
    </source>
</evidence>
<keyword evidence="3" id="KW-1185">Reference proteome</keyword>
<evidence type="ECO:0000313" key="3">
    <source>
        <dbReference type="Proteomes" id="UP000305202"/>
    </source>
</evidence>
<sequence length="113" mass="12516">MKRLMCGLLLAAFSAGCFAHITYTPDALNAMYAKGRLPKTGPVVMEKHSTMDFGECRAQANKQYAGYASRLPARIVVDSGVLYILKIWQVDGMKVVTCSRSEGSRFVTRAEYQ</sequence>
<evidence type="ECO:0000256" key="1">
    <source>
        <dbReference type="SAM" id="SignalP"/>
    </source>
</evidence>
<name>A0ABY2SNS2_9HYPH</name>
<feature type="chain" id="PRO_5046092730" description="Lipoprotein" evidence="1">
    <location>
        <begin position="20"/>
        <end position="113"/>
    </location>
</feature>
<dbReference type="RefSeq" id="WP_136988641.1">
    <property type="nucleotide sequence ID" value="NZ_SZPQ01000003.1"/>
</dbReference>
<dbReference type="EMBL" id="SZPQ01000003">
    <property type="protein sequence ID" value="TKI07647.1"/>
    <property type="molecule type" value="Genomic_DNA"/>
</dbReference>